<comment type="caution">
    <text evidence="9">The sequence shown here is derived from an EMBL/GenBank/DDBJ whole genome shotgun (WGS) entry which is preliminary data.</text>
</comment>
<proteinExistence type="predicted"/>
<dbReference type="SUPFAM" id="SSF46689">
    <property type="entry name" value="Homeodomain-like"/>
    <property type="match status" value="1"/>
</dbReference>
<dbReference type="PANTHER" id="PTHR31442">
    <property type="entry name" value="HOMEODOMAIN-LIKE SUPERFAMILY PROTEIN-RELATED"/>
    <property type="match status" value="1"/>
</dbReference>
<dbReference type="Gene3D" id="3.40.50.2300">
    <property type="match status" value="1"/>
</dbReference>
<reference evidence="9" key="1">
    <citation type="submission" date="2022-12" db="EMBL/GenBank/DDBJ databases">
        <title>Draft genome assemblies for two species of Escallonia (Escalloniales).</title>
        <authorList>
            <person name="Chanderbali A."/>
            <person name="Dervinis C."/>
            <person name="Anghel I."/>
            <person name="Soltis D."/>
            <person name="Soltis P."/>
            <person name="Zapata F."/>
        </authorList>
    </citation>
    <scope>NUCLEOTIDE SEQUENCE</scope>
    <source>
        <strain evidence="9">UCBG64.0493</strain>
        <tissue evidence="9">Leaf</tissue>
    </source>
</reference>
<dbReference type="GO" id="GO:0003700">
    <property type="term" value="F:DNA-binding transcription factor activity"/>
    <property type="evidence" value="ECO:0007669"/>
    <property type="project" value="InterPro"/>
</dbReference>
<feature type="non-terminal residue" evidence="9">
    <location>
        <position position="1"/>
    </location>
</feature>
<dbReference type="PANTHER" id="PTHR31442:SF32">
    <property type="entry name" value="TWO-COMPONENT RESPONSE REGULATOR ORR21-LIKE"/>
    <property type="match status" value="1"/>
</dbReference>
<dbReference type="InterPro" id="IPR044841">
    <property type="entry name" value="LUX/BOA-like"/>
</dbReference>
<dbReference type="GO" id="GO:0003677">
    <property type="term" value="F:DNA binding"/>
    <property type="evidence" value="ECO:0007669"/>
    <property type="project" value="InterPro"/>
</dbReference>
<dbReference type="GO" id="GO:0005634">
    <property type="term" value="C:nucleus"/>
    <property type="evidence" value="ECO:0007669"/>
    <property type="project" value="UniProtKB-SubCell"/>
</dbReference>
<dbReference type="Pfam" id="PF00072">
    <property type="entry name" value="Response_reg"/>
    <property type="match status" value="1"/>
</dbReference>
<dbReference type="PROSITE" id="PS50110">
    <property type="entry name" value="RESPONSE_REGULATORY"/>
    <property type="match status" value="1"/>
</dbReference>
<dbReference type="SUPFAM" id="SSF52172">
    <property type="entry name" value="CheY-like"/>
    <property type="match status" value="1"/>
</dbReference>
<dbReference type="InterPro" id="IPR017930">
    <property type="entry name" value="Myb_dom"/>
</dbReference>
<accession>A0AA88UZC2</accession>
<dbReference type="InterPro" id="IPR001789">
    <property type="entry name" value="Sig_transdc_resp-reg_receiver"/>
</dbReference>
<organism evidence="9 10">
    <name type="scientific">Escallonia herrerae</name>
    <dbReference type="NCBI Taxonomy" id="1293975"/>
    <lineage>
        <taxon>Eukaryota</taxon>
        <taxon>Viridiplantae</taxon>
        <taxon>Streptophyta</taxon>
        <taxon>Embryophyta</taxon>
        <taxon>Tracheophyta</taxon>
        <taxon>Spermatophyta</taxon>
        <taxon>Magnoliopsida</taxon>
        <taxon>eudicotyledons</taxon>
        <taxon>Gunneridae</taxon>
        <taxon>Pentapetalae</taxon>
        <taxon>asterids</taxon>
        <taxon>campanulids</taxon>
        <taxon>Escalloniales</taxon>
        <taxon>Escalloniaceae</taxon>
        <taxon>Escallonia</taxon>
    </lineage>
</organism>
<dbReference type="InterPro" id="IPR011006">
    <property type="entry name" value="CheY-like_superfamily"/>
</dbReference>
<feature type="compositionally biased region" description="Basic and acidic residues" evidence="6">
    <location>
        <begin position="207"/>
        <end position="241"/>
    </location>
</feature>
<feature type="modified residue" description="4-aspartylphosphate" evidence="5">
    <location>
        <position position="124"/>
    </location>
</feature>
<dbReference type="Pfam" id="PF00249">
    <property type="entry name" value="Myb_DNA-binding"/>
    <property type="match status" value="1"/>
</dbReference>
<feature type="region of interest" description="Disordered" evidence="6">
    <location>
        <begin position="326"/>
        <end position="374"/>
    </location>
</feature>
<evidence type="ECO:0000256" key="2">
    <source>
        <dbReference type="ARBA" id="ARBA00023015"/>
    </source>
</evidence>
<dbReference type="Proteomes" id="UP001188597">
    <property type="component" value="Unassembled WGS sequence"/>
</dbReference>
<dbReference type="NCBIfam" id="TIGR01557">
    <property type="entry name" value="myb_SHAQKYF"/>
    <property type="match status" value="1"/>
</dbReference>
<dbReference type="EMBL" id="JAVXUP010003516">
    <property type="protein sequence ID" value="KAK2998751.1"/>
    <property type="molecule type" value="Genomic_DNA"/>
</dbReference>
<comment type="subcellular location">
    <subcellularLocation>
        <location evidence="1">Nucleus</location>
    </subcellularLocation>
</comment>
<evidence type="ECO:0000256" key="4">
    <source>
        <dbReference type="ARBA" id="ARBA00023242"/>
    </source>
</evidence>
<evidence type="ECO:0000256" key="5">
    <source>
        <dbReference type="PROSITE-ProRule" id="PRU00169"/>
    </source>
</evidence>
<keyword evidence="3" id="KW-0804">Transcription</keyword>
<evidence type="ECO:0000256" key="6">
    <source>
        <dbReference type="SAM" id="MobiDB-lite"/>
    </source>
</evidence>
<dbReference type="InterPro" id="IPR009057">
    <property type="entry name" value="Homeodomain-like_sf"/>
</dbReference>
<name>A0AA88UZC2_9ASTE</name>
<dbReference type="Gene3D" id="1.10.10.60">
    <property type="entry name" value="Homeodomain-like"/>
    <property type="match status" value="1"/>
</dbReference>
<evidence type="ECO:0000259" key="8">
    <source>
        <dbReference type="PROSITE" id="PS51294"/>
    </source>
</evidence>
<dbReference type="InterPro" id="IPR001005">
    <property type="entry name" value="SANT/Myb"/>
</dbReference>
<dbReference type="InterPro" id="IPR054722">
    <property type="entry name" value="PolX-like_BBD"/>
</dbReference>
<evidence type="ECO:0000256" key="3">
    <source>
        <dbReference type="ARBA" id="ARBA00023163"/>
    </source>
</evidence>
<evidence type="ECO:0000313" key="10">
    <source>
        <dbReference type="Proteomes" id="UP001188597"/>
    </source>
</evidence>
<dbReference type="GO" id="GO:0000160">
    <property type="term" value="P:phosphorelay signal transduction system"/>
    <property type="evidence" value="ECO:0007669"/>
    <property type="project" value="InterPro"/>
</dbReference>
<evidence type="ECO:0000256" key="1">
    <source>
        <dbReference type="ARBA" id="ARBA00004123"/>
    </source>
</evidence>
<evidence type="ECO:0000259" key="7">
    <source>
        <dbReference type="PROSITE" id="PS50110"/>
    </source>
</evidence>
<dbReference type="AlphaFoldDB" id="A0AA88UZC2"/>
<gene>
    <name evidence="9" type="ORF">RJ639_024478</name>
</gene>
<evidence type="ECO:0000313" key="9">
    <source>
        <dbReference type="EMBL" id="KAK2998751.1"/>
    </source>
</evidence>
<sequence>MDSTFKSHVKLGNGALVEAKGKGTIGVQTNDGSRFIRDVLLVPELDQNLLSVGQLLEHGYKLDFLGDGCIIYDNGKPRKVVKKIKMQISAVAAKNCRVTAVERATTALLILSEKKDNIDVVMVDIDLPDLDALTLLGHAVKMELLVMSANEDDSMVSRAIESGAFRMIGKPVTEGALKYLWQHVMRERMMRKNNKTGDKGVRHREISMVGENHKLHDQPKGKQLEEDKGSETNNRDDDGTSTKKLKSRKYGRKNEKGESTNKNKAGRVRREVCTEWTDELHSMFMVAVGQLGEGRCYPKEILEHMNVPGLTRMQVASHLQKCRNANWRAPEERKSLPPCAPTSSNPHQHVPPRKFGSMPHLIKKPNTAQPRLHEGPEIYPSVEMDQHMNPQPYVMPEEYGSQPLPQNFGIQNMEQVGTYEMLNTAPILDSLRSGVEDTRNAVDQRDIFNLCTHANDGTLAGVAYQQTFNPILPNFSNATFGTSSQVGSSSQRQPPAKTFGIFSELDDLPQSYSFFPGGSFIPQSLTTQDTISNFESYSQQ</sequence>
<dbReference type="PROSITE" id="PS51294">
    <property type="entry name" value="HTH_MYB"/>
    <property type="match status" value="1"/>
</dbReference>
<keyword evidence="4" id="KW-0539">Nucleus</keyword>
<dbReference type="Pfam" id="PF22936">
    <property type="entry name" value="Pol_BBD"/>
    <property type="match status" value="1"/>
</dbReference>
<protein>
    <recommendedName>
        <fullName evidence="11">Two-component response regulator</fullName>
    </recommendedName>
</protein>
<keyword evidence="10" id="KW-1185">Reference proteome</keyword>
<feature type="region of interest" description="Disordered" evidence="6">
    <location>
        <begin position="207"/>
        <end position="269"/>
    </location>
</feature>
<feature type="domain" description="HTH myb-type" evidence="8">
    <location>
        <begin position="276"/>
        <end position="327"/>
    </location>
</feature>
<feature type="compositionally biased region" description="Basic and acidic residues" evidence="6">
    <location>
        <begin position="252"/>
        <end position="261"/>
    </location>
</feature>
<evidence type="ECO:0008006" key="11">
    <source>
        <dbReference type="Google" id="ProtNLM"/>
    </source>
</evidence>
<dbReference type="InterPro" id="IPR006447">
    <property type="entry name" value="Myb_dom_plants"/>
</dbReference>
<keyword evidence="5" id="KW-0597">Phosphoprotein</keyword>
<keyword evidence="2" id="KW-0805">Transcription regulation</keyword>
<feature type="domain" description="Response regulatory" evidence="7">
    <location>
        <begin position="67"/>
        <end position="185"/>
    </location>
</feature>